<dbReference type="AlphaFoldDB" id="A0A0E3ZYU3"/>
<dbReference type="KEGG" id="srd:SD10_21120"/>
<name>A0A0E3ZYU3_9BACT</name>
<keyword evidence="3" id="KW-0804">Transcription</keyword>
<sequence>MAGRQKIYDEEAALDAAIRVFWEKGYDNASSRDLQTAMGIGMGSFYLAYKGGKQELFRKSMQRFFSVYPKNFLAMLDTFENPLEAIRQYYYVLADPEGMFGQFGCYFSNTLFQADDKELKEAAVQNISTVSDAFYQALMRAKDAGIINPKIPSELWKVYLLNLWTGLNTTKLIEKDTSKLKAMIDFSLQVFD</sequence>
<evidence type="ECO:0000313" key="6">
    <source>
        <dbReference type="Proteomes" id="UP000033054"/>
    </source>
</evidence>
<dbReference type="GO" id="GO:0003677">
    <property type="term" value="F:DNA binding"/>
    <property type="evidence" value="ECO:0007669"/>
    <property type="project" value="UniProtKB-KW"/>
</dbReference>
<feature type="domain" description="HTH tetR-type" evidence="4">
    <location>
        <begin position="14"/>
        <end position="58"/>
    </location>
</feature>
<keyword evidence="1" id="KW-0805">Transcription regulation</keyword>
<dbReference type="STRING" id="1379870.SD10_21120"/>
<gene>
    <name evidence="5" type="ORF">SD10_21120</name>
</gene>
<dbReference type="Pfam" id="PF00440">
    <property type="entry name" value="TetR_N"/>
    <property type="match status" value="1"/>
</dbReference>
<evidence type="ECO:0000256" key="1">
    <source>
        <dbReference type="ARBA" id="ARBA00023015"/>
    </source>
</evidence>
<dbReference type="SUPFAM" id="SSF46689">
    <property type="entry name" value="Homeodomain-like"/>
    <property type="match status" value="1"/>
</dbReference>
<organism evidence="5 6">
    <name type="scientific">Spirosoma radiotolerans</name>
    <dbReference type="NCBI Taxonomy" id="1379870"/>
    <lineage>
        <taxon>Bacteria</taxon>
        <taxon>Pseudomonadati</taxon>
        <taxon>Bacteroidota</taxon>
        <taxon>Cytophagia</taxon>
        <taxon>Cytophagales</taxon>
        <taxon>Cytophagaceae</taxon>
        <taxon>Spirosoma</taxon>
    </lineage>
</organism>
<proteinExistence type="predicted"/>
<evidence type="ECO:0000313" key="5">
    <source>
        <dbReference type="EMBL" id="AKD57024.1"/>
    </source>
</evidence>
<dbReference type="SUPFAM" id="SSF48498">
    <property type="entry name" value="Tetracyclin repressor-like, C-terminal domain"/>
    <property type="match status" value="1"/>
</dbReference>
<dbReference type="PANTHER" id="PTHR47506">
    <property type="entry name" value="TRANSCRIPTIONAL REGULATORY PROTEIN"/>
    <property type="match status" value="1"/>
</dbReference>
<evidence type="ECO:0000256" key="2">
    <source>
        <dbReference type="ARBA" id="ARBA00023125"/>
    </source>
</evidence>
<dbReference type="HOGENOM" id="CLU_069356_28_0_10"/>
<dbReference type="InterPro" id="IPR036271">
    <property type="entry name" value="Tet_transcr_reg_TetR-rel_C_sf"/>
</dbReference>
<dbReference type="PATRIC" id="fig|1379870.5.peg.4556"/>
<dbReference type="Gene3D" id="1.10.357.10">
    <property type="entry name" value="Tetracycline Repressor, domain 2"/>
    <property type="match status" value="1"/>
</dbReference>
<dbReference type="RefSeq" id="WP_046576527.1">
    <property type="nucleotide sequence ID" value="NZ_CP010429.1"/>
</dbReference>
<dbReference type="OrthoDB" id="9795242at2"/>
<dbReference type="Proteomes" id="UP000033054">
    <property type="component" value="Chromosome"/>
</dbReference>
<accession>A0A0E3ZYU3</accession>
<dbReference type="InterPro" id="IPR001647">
    <property type="entry name" value="HTH_TetR"/>
</dbReference>
<keyword evidence="6" id="KW-1185">Reference proteome</keyword>
<dbReference type="PANTHER" id="PTHR47506:SF1">
    <property type="entry name" value="HTH-TYPE TRANSCRIPTIONAL REGULATOR YJDC"/>
    <property type="match status" value="1"/>
</dbReference>
<dbReference type="Gene3D" id="1.10.10.60">
    <property type="entry name" value="Homeodomain-like"/>
    <property type="match status" value="1"/>
</dbReference>
<reference evidence="5 6" key="1">
    <citation type="journal article" date="2014" name="Curr. Microbiol.">
        <title>Spirosoma radiotolerans sp. nov., a gamma-radiation-resistant bacterium isolated from gamma ray-irradiated soil.</title>
        <authorList>
            <person name="Lee J.J."/>
            <person name="Srinivasan S."/>
            <person name="Lim S."/>
            <person name="Joe M."/>
            <person name="Im S."/>
            <person name="Bae S.I."/>
            <person name="Park K.R."/>
            <person name="Han J.H."/>
            <person name="Park S.H."/>
            <person name="Joo B.M."/>
            <person name="Park S.J."/>
            <person name="Kim M.K."/>
        </authorList>
    </citation>
    <scope>NUCLEOTIDE SEQUENCE [LARGE SCALE GENOMIC DNA]</scope>
    <source>
        <strain evidence="5 6">DG5A</strain>
    </source>
</reference>
<evidence type="ECO:0000259" key="4">
    <source>
        <dbReference type="Pfam" id="PF00440"/>
    </source>
</evidence>
<dbReference type="EMBL" id="CP010429">
    <property type="protein sequence ID" value="AKD57024.1"/>
    <property type="molecule type" value="Genomic_DNA"/>
</dbReference>
<keyword evidence="2" id="KW-0238">DNA-binding</keyword>
<evidence type="ECO:0000256" key="3">
    <source>
        <dbReference type="ARBA" id="ARBA00023163"/>
    </source>
</evidence>
<dbReference type="InterPro" id="IPR009057">
    <property type="entry name" value="Homeodomain-like_sf"/>
</dbReference>
<protein>
    <recommendedName>
        <fullName evidence="4">HTH tetR-type domain-containing protein</fullName>
    </recommendedName>
</protein>